<keyword evidence="3" id="KW-0175">Coiled coil</keyword>
<sequence>METRHWGRKTGPEEPLESVYPGPLVFTGSSEEDVALAKQFWVSATMYPHPESRLVSNSTEQRLPVARVTGPTVAERSFSTVDYKTEQLLEKNRKAQEAEEKQRYLQKAKKREEILHLLRKQREERIEKELVSLLHKPKVKVPQTKDRRPVILSKLITSSHLTFTSSSVK</sequence>
<dbReference type="Ensembl" id="ENSVURT00010029448.1">
    <property type="protein sequence ID" value="ENSVURP00010025863.1"/>
    <property type="gene ID" value="ENSVURG00010019803.1"/>
</dbReference>
<organism evidence="5 6">
    <name type="scientific">Vombatus ursinus</name>
    <name type="common">Common wombat</name>
    <dbReference type="NCBI Taxonomy" id="29139"/>
    <lineage>
        <taxon>Eukaryota</taxon>
        <taxon>Metazoa</taxon>
        <taxon>Chordata</taxon>
        <taxon>Craniata</taxon>
        <taxon>Vertebrata</taxon>
        <taxon>Euteleostomi</taxon>
        <taxon>Mammalia</taxon>
        <taxon>Metatheria</taxon>
        <taxon>Diprotodontia</taxon>
        <taxon>Vombatidae</taxon>
        <taxon>Vombatus</taxon>
    </lineage>
</organism>
<evidence type="ECO:0000313" key="6">
    <source>
        <dbReference type="Proteomes" id="UP000314987"/>
    </source>
</evidence>
<dbReference type="InterPro" id="IPR040681">
    <property type="entry name" value="HOATZ-like"/>
</dbReference>
<dbReference type="Pfam" id="PF17664">
    <property type="entry name" value="HOATZ-like"/>
    <property type="match status" value="1"/>
</dbReference>
<feature type="region of interest" description="Disordered" evidence="4">
    <location>
        <begin position="1"/>
        <end position="20"/>
    </location>
</feature>
<dbReference type="PANTHER" id="PTHR47231">
    <property type="entry name" value="UPF0722 PROTEIN C11ORF88"/>
    <property type="match status" value="1"/>
</dbReference>
<gene>
    <name evidence="5" type="primary">HOATZ</name>
</gene>
<reference evidence="5" key="3">
    <citation type="submission" date="2025-09" db="UniProtKB">
        <authorList>
            <consortium name="Ensembl"/>
        </authorList>
    </citation>
    <scope>IDENTIFICATION</scope>
</reference>
<accession>A0A4X2LPC9</accession>
<evidence type="ECO:0000256" key="2">
    <source>
        <dbReference type="ARBA" id="ARBA00023657"/>
    </source>
</evidence>
<reference evidence="6" key="1">
    <citation type="submission" date="2018-12" db="EMBL/GenBank/DDBJ databases">
        <authorList>
            <person name="Yazar S."/>
        </authorList>
    </citation>
    <scope>NUCLEOTIDE SEQUENCE [LARGE SCALE GENOMIC DNA]</scope>
</reference>
<evidence type="ECO:0000256" key="3">
    <source>
        <dbReference type="SAM" id="Coils"/>
    </source>
</evidence>
<evidence type="ECO:0000313" key="5">
    <source>
        <dbReference type="Ensembl" id="ENSVURP00010025863.1"/>
    </source>
</evidence>
<reference evidence="5" key="2">
    <citation type="submission" date="2025-08" db="UniProtKB">
        <authorList>
            <consortium name="Ensembl"/>
        </authorList>
    </citation>
    <scope>IDENTIFICATION</scope>
</reference>
<proteinExistence type="inferred from homology"/>
<comment type="similarity">
    <text evidence="1">Belongs to the HOATZ family.</text>
</comment>
<dbReference type="GO" id="GO:0060271">
    <property type="term" value="P:cilium assembly"/>
    <property type="evidence" value="ECO:0007669"/>
    <property type="project" value="InterPro"/>
</dbReference>
<evidence type="ECO:0000256" key="4">
    <source>
        <dbReference type="SAM" id="MobiDB-lite"/>
    </source>
</evidence>
<dbReference type="GeneTree" id="ENSGT00390000002677"/>
<dbReference type="PANTHER" id="PTHR47231:SF1">
    <property type="entry name" value="CILIA- AND FLAGELLA-ASSOCIATED PROTEIN HOATZ"/>
    <property type="match status" value="1"/>
</dbReference>
<protein>
    <recommendedName>
        <fullName evidence="2">Cilia- and flagella-associated protein HOATZ</fullName>
    </recommendedName>
</protein>
<dbReference type="Proteomes" id="UP000314987">
    <property type="component" value="Unassembled WGS sequence"/>
</dbReference>
<dbReference type="AlphaFoldDB" id="A0A4X2LPC9"/>
<feature type="coiled-coil region" evidence="3">
    <location>
        <begin position="81"/>
        <end position="111"/>
    </location>
</feature>
<dbReference type="OrthoDB" id="10004365at2759"/>
<dbReference type="CTD" id="399949"/>
<evidence type="ECO:0000256" key="1">
    <source>
        <dbReference type="ARBA" id="ARBA00023451"/>
    </source>
</evidence>
<keyword evidence="6" id="KW-1185">Reference proteome</keyword>
<name>A0A4X2LPC9_VOMUR</name>